<dbReference type="GeneID" id="20822461"/>
<evidence type="ECO:0000313" key="1">
    <source>
        <dbReference type="EMBL" id="EGO57279.1"/>
    </source>
</evidence>
<dbReference type="Proteomes" id="UP000008065">
    <property type="component" value="Unassembled WGS sequence"/>
</dbReference>
<accession>F8MJN8</accession>
<sequence>MTTSIFRPPYPEFHDQVHDFPLKSVSLEALVQKKAAGRRKRYTGVQVWGTPKKMTSERSKEPVTVTWIVDPTQDERYEPDGPQIATTEEICREEADRLGLNKGISSNPNPKLFCHQKDASVTVLLPERTRPYVDGRTVTVWDASTERYQNMQREADSHFTIYMGRSRSELPLQGHIYVVWDSLKFGGLDKMSNPITQRKHVSAEDGERPVAHEYWSLTKDPLPPKSC</sequence>
<organism evidence="1 2">
    <name type="scientific">Neurospora tetrasperma (strain FGSC 2508 / ATCC MYA-4615 / P0657)</name>
    <dbReference type="NCBI Taxonomy" id="510951"/>
    <lineage>
        <taxon>Eukaryota</taxon>
        <taxon>Fungi</taxon>
        <taxon>Dikarya</taxon>
        <taxon>Ascomycota</taxon>
        <taxon>Pezizomycotina</taxon>
        <taxon>Sordariomycetes</taxon>
        <taxon>Sordariomycetidae</taxon>
        <taxon>Sordariales</taxon>
        <taxon>Sordariaceae</taxon>
        <taxon>Neurospora</taxon>
    </lineage>
</organism>
<gene>
    <name evidence="1" type="ORF">NEUTE1DRAFT_109557</name>
</gene>
<dbReference type="KEGG" id="nte:NEUTE1DRAFT109557"/>
<evidence type="ECO:0000313" key="2">
    <source>
        <dbReference type="Proteomes" id="UP000008065"/>
    </source>
</evidence>
<dbReference type="EMBL" id="GL891304">
    <property type="protein sequence ID" value="EGO57279.1"/>
    <property type="molecule type" value="Genomic_DNA"/>
</dbReference>
<proteinExistence type="predicted"/>
<name>F8MJN8_NEUT8</name>
<reference evidence="2" key="1">
    <citation type="journal article" date="2011" name="Genetics">
        <title>Massive changes in genome architecture accompany the transition to self-fertility in the filamentous fungus Neurospora tetrasperma.</title>
        <authorList>
            <person name="Ellison C.E."/>
            <person name="Stajich J.E."/>
            <person name="Jacobson D.J."/>
            <person name="Natvig D.O."/>
            <person name="Lapidus A."/>
            <person name="Foster B."/>
            <person name="Aerts A."/>
            <person name="Riley R."/>
            <person name="Lindquist E.A."/>
            <person name="Grigoriev I.V."/>
            <person name="Taylor J.W."/>
        </authorList>
    </citation>
    <scope>NUCLEOTIDE SEQUENCE [LARGE SCALE GENOMIC DNA]</scope>
    <source>
        <strain evidence="2">FGSC 2508 / P0657</strain>
    </source>
</reference>
<dbReference type="OrthoDB" id="4568902at2759"/>
<dbReference type="HOGENOM" id="CLU_1421778_0_0_1"/>
<dbReference type="VEuPathDB" id="FungiDB:NEUTE1DRAFT_109557"/>
<keyword evidence="2" id="KW-1185">Reference proteome</keyword>
<dbReference type="RefSeq" id="XP_009850429.1">
    <property type="nucleotide sequence ID" value="XM_009852127.1"/>
</dbReference>
<protein>
    <submittedName>
        <fullName evidence="1">Uncharacterized protein</fullName>
    </submittedName>
</protein>
<dbReference type="AlphaFoldDB" id="F8MJN8"/>